<dbReference type="OrthoDB" id="3360976at2759"/>
<feature type="compositionally biased region" description="Gly residues" evidence="1">
    <location>
        <begin position="82"/>
        <end position="94"/>
    </location>
</feature>
<feature type="compositionally biased region" description="Polar residues" evidence="1">
    <location>
        <begin position="65"/>
        <end position="76"/>
    </location>
</feature>
<accession>A0A8H5CP48</accession>
<gene>
    <name evidence="3" type="ORF">D9758_010441</name>
</gene>
<name>A0A8H5CP48_9AGAR</name>
<feature type="domain" description="DUF6593" evidence="2">
    <location>
        <begin position="124"/>
        <end position="257"/>
    </location>
</feature>
<evidence type="ECO:0000256" key="1">
    <source>
        <dbReference type="SAM" id="MobiDB-lite"/>
    </source>
</evidence>
<dbReference type="AlphaFoldDB" id="A0A8H5CP48"/>
<dbReference type="Proteomes" id="UP000559256">
    <property type="component" value="Unassembled WGS sequence"/>
</dbReference>
<evidence type="ECO:0000313" key="3">
    <source>
        <dbReference type="EMBL" id="KAF5345048.1"/>
    </source>
</evidence>
<dbReference type="EMBL" id="JAACJM010000115">
    <property type="protein sequence ID" value="KAF5345048.1"/>
    <property type="molecule type" value="Genomic_DNA"/>
</dbReference>
<protein>
    <recommendedName>
        <fullName evidence="2">DUF6593 domain-containing protein</fullName>
    </recommendedName>
</protein>
<keyword evidence="4" id="KW-1185">Reference proteome</keyword>
<comment type="caution">
    <text evidence="3">The sequence shown here is derived from an EMBL/GenBank/DDBJ whole genome shotgun (WGS) entry which is preliminary data.</text>
</comment>
<proteinExistence type="predicted"/>
<evidence type="ECO:0000259" key="2">
    <source>
        <dbReference type="Pfam" id="PF20236"/>
    </source>
</evidence>
<sequence>MFRVHTSSFIGGTTTITKVVYDSEESGPASSHEDSGTSARVLGSTENLQPEDDKATASDEEYELTMQSPKDSSSDPQKLGAGFFGGRTNSGGSGSRISLSPEDDGHISSEPEEPEVEEETLKKLQDGKTVVDATGLPFKYIAQIDWRRVRSTKFRFGDGKEVLSKDFFRRESWGWYGRHRVFKALSDGAEYKWILGAWVPSLRTNDASKTPIAQFHRRRLGLFSKKAPAYLEIYPQGEHMVDEIFTTFIYIEKIRKEKERAARNA</sequence>
<evidence type="ECO:0000313" key="4">
    <source>
        <dbReference type="Proteomes" id="UP000559256"/>
    </source>
</evidence>
<reference evidence="3 4" key="1">
    <citation type="journal article" date="2020" name="ISME J.">
        <title>Uncovering the hidden diversity of litter-decomposition mechanisms in mushroom-forming fungi.</title>
        <authorList>
            <person name="Floudas D."/>
            <person name="Bentzer J."/>
            <person name="Ahren D."/>
            <person name="Johansson T."/>
            <person name="Persson P."/>
            <person name="Tunlid A."/>
        </authorList>
    </citation>
    <scope>NUCLEOTIDE SEQUENCE [LARGE SCALE GENOMIC DNA]</scope>
    <source>
        <strain evidence="3 4">CBS 291.85</strain>
    </source>
</reference>
<dbReference type="InterPro" id="IPR046528">
    <property type="entry name" value="DUF6593"/>
</dbReference>
<organism evidence="3 4">
    <name type="scientific">Tetrapyrgos nigripes</name>
    <dbReference type="NCBI Taxonomy" id="182062"/>
    <lineage>
        <taxon>Eukaryota</taxon>
        <taxon>Fungi</taxon>
        <taxon>Dikarya</taxon>
        <taxon>Basidiomycota</taxon>
        <taxon>Agaricomycotina</taxon>
        <taxon>Agaricomycetes</taxon>
        <taxon>Agaricomycetidae</taxon>
        <taxon>Agaricales</taxon>
        <taxon>Marasmiineae</taxon>
        <taxon>Marasmiaceae</taxon>
        <taxon>Tetrapyrgos</taxon>
    </lineage>
</organism>
<dbReference type="Pfam" id="PF20236">
    <property type="entry name" value="DUF6593"/>
    <property type="match status" value="1"/>
</dbReference>
<feature type="region of interest" description="Disordered" evidence="1">
    <location>
        <begin position="21"/>
        <end position="116"/>
    </location>
</feature>